<keyword evidence="2" id="KW-1185">Reference proteome</keyword>
<accession>A0ACC2PGF0</accession>
<comment type="caution">
    <text evidence="1">The sequence shown here is derived from an EMBL/GenBank/DDBJ whole genome shotgun (WGS) entry which is preliminary data.</text>
</comment>
<evidence type="ECO:0000313" key="2">
    <source>
        <dbReference type="Proteomes" id="UP001239111"/>
    </source>
</evidence>
<protein>
    <submittedName>
        <fullName evidence="1">Uncharacterized protein</fullName>
    </submittedName>
</protein>
<dbReference type="Proteomes" id="UP001239111">
    <property type="component" value="Chromosome 1"/>
</dbReference>
<proteinExistence type="predicted"/>
<evidence type="ECO:0000313" key="1">
    <source>
        <dbReference type="EMBL" id="KAJ8681896.1"/>
    </source>
</evidence>
<reference evidence="1" key="1">
    <citation type="submission" date="2023-04" db="EMBL/GenBank/DDBJ databases">
        <title>A chromosome-level genome assembly of the parasitoid wasp Eretmocerus hayati.</title>
        <authorList>
            <person name="Zhong Y."/>
            <person name="Liu S."/>
            <person name="Liu Y."/>
        </authorList>
    </citation>
    <scope>NUCLEOTIDE SEQUENCE</scope>
    <source>
        <strain evidence="1">ZJU_SS_LIU_2023</strain>
    </source>
</reference>
<name>A0ACC2PGF0_9HYME</name>
<gene>
    <name evidence="1" type="ORF">QAD02_017688</name>
</gene>
<dbReference type="EMBL" id="CM056741">
    <property type="protein sequence ID" value="KAJ8681896.1"/>
    <property type="molecule type" value="Genomic_DNA"/>
</dbReference>
<sequence length="180" mass="19418">MEFRSKKLLIIGVILLLTILQINAKTITKRQTQNGEKSGTGPPSSNSGSSKGNNDMGQMTDLDLGPLLDSLAKVPLFGRYFEENFEKFIEGLTRLDKMTNGVISRILGGALPCEVSVPKGIVCSGVSREGVYSLIEDMMNDIPGIILPGPTKMLILASIRMLINPMADFLFGGLPQSSQS</sequence>
<organism evidence="1 2">
    <name type="scientific">Eretmocerus hayati</name>
    <dbReference type="NCBI Taxonomy" id="131215"/>
    <lineage>
        <taxon>Eukaryota</taxon>
        <taxon>Metazoa</taxon>
        <taxon>Ecdysozoa</taxon>
        <taxon>Arthropoda</taxon>
        <taxon>Hexapoda</taxon>
        <taxon>Insecta</taxon>
        <taxon>Pterygota</taxon>
        <taxon>Neoptera</taxon>
        <taxon>Endopterygota</taxon>
        <taxon>Hymenoptera</taxon>
        <taxon>Apocrita</taxon>
        <taxon>Proctotrupomorpha</taxon>
        <taxon>Chalcidoidea</taxon>
        <taxon>Aphelinidae</taxon>
        <taxon>Aphelininae</taxon>
        <taxon>Eretmocerus</taxon>
    </lineage>
</organism>